<evidence type="ECO:0000256" key="3">
    <source>
        <dbReference type="PROSITE-ProRule" id="PRU00339"/>
    </source>
</evidence>
<dbReference type="SUPFAM" id="SSF48452">
    <property type="entry name" value="TPR-like"/>
    <property type="match status" value="1"/>
</dbReference>
<dbReference type="InterPro" id="IPR011990">
    <property type="entry name" value="TPR-like_helical_dom_sf"/>
</dbReference>
<reference evidence="4 5" key="1">
    <citation type="submission" date="2012-10" db="EMBL/GenBank/DDBJ databases">
        <authorList>
            <person name="Harkins D.M."/>
            <person name="Durkin A.S."/>
            <person name="Brinkac L.M."/>
            <person name="Haft D.H."/>
            <person name="Selengut J.D."/>
            <person name="Sanka R."/>
            <person name="DePew J."/>
            <person name="Purushe J."/>
            <person name="Whelen A.C."/>
            <person name="Vinetz J.M."/>
            <person name="Sutton G.G."/>
            <person name="Nierman W.C."/>
            <person name="Fouts D.E."/>
        </authorList>
    </citation>
    <scope>NUCLEOTIDE SEQUENCE [LARGE SCALE GENOMIC DNA]</scope>
    <source>
        <strain evidence="4 5">2006001853</strain>
    </source>
</reference>
<dbReference type="EMBL" id="AFLV02000081">
    <property type="protein sequence ID" value="EKR62425.1"/>
    <property type="molecule type" value="Genomic_DNA"/>
</dbReference>
<dbReference type="Proteomes" id="UP000001338">
    <property type="component" value="Unassembled WGS sequence"/>
</dbReference>
<evidence type="ECO:0000256" key="1">
    <source>
        <dbReference type="ARBA" id="ARBA00022737"/>
    </source>
</evidence>
<sequence length="305" mass="34794">MNYYPENRFHYAKEIAEICVWASADLGLRIFQDLLDEDQEQQPKYAGGASLISALLIHFPDRWESILEISKIQKYTKAVYRSLETAKNRTLGVTNDPLAGKLKQNQIGMETISILVDKIGEIILAAPPGVYSEEEIHTIRHKKVFDRLAKGWDHLKKKEYTKTEELLRSIFSDYAEDTEALFLDARLHWLKTESPEEGIKRAEKNLLAAAKGDLPGRGRLHNLIGCALYEIGKLEEAIPAFRKAEELCPEDCIYPANLAEIFWKLGDARQAARYAKKAKSMGDNRKSSRKFFNRPNAVKNRIELA</sequence>
<protein>
    <submittedName>
        <fullName evidence="4">Tetratricopeptide repeat protein</fullName>
    </submittedName>
</protein>
<dbReference type="PROSITE" id="PS50005">
    <property type="entry name" value="TPR"/>
    <property type="match status" value="1"/>
</dbReference>
<feature type="repeat" description="TPR" evidence="3">
    <location>
        <begin position="218"/>
        <end position="251"/>
    </location>
</feature>
<keyword evidence="1" id="KW-0677">Repeat</keyword>
<dbReference type="Pfam" id="PF07719">
    <property type="entry name" value="TPR_2"/>
    <property type="match status" value="1"/>
</dbReference>
<dbReference type="AlphaFoldDB" id="A0A828YYE3"/>
<name>A0A828YYE3_9LEPT</name>
<organism evidence="4 5">
    <name type="scientific">Leptospira weilii str. 2006001853</name>
    <dbReference type="NCBI Taxonomy" id="1001589"/>
    <lineage>
        <taxon>Bacteria</taxon>
        <taxon>Pseudomonadati</taxon>
        <taxon>Spirochaetota</taxon>
        <taxon>Spirochaetia</taxon>
        <taxon>Leptospirales</taxon>
        <taxon>Leptospiraceae</taxon>
        <taxon>Leptospira</taxon>
    </lineage>
</organism>
<proteinExistence type="predicted"/>
<accession>A0A828YYE3</accession>
<dbReference type="InterPro" id="IPR019734">
    <property type="entry name" value="TPR_rpt"/>
</dbReference>
<dbReference type="InterPro" id="IPR013105">
    <property type="entry name" value="TPR_2"/>
</dbReference>
<dbReference type="SMART" id="SM00028">
    <property type="entry name" value="TPR"/>
    <property type="match status" value="2"/>
</dbReference>
<gene>
    <name evidence="4" type="ORF">LEP1GSC036_1645</name>
</gene>
<evidence type="ECO:0000313" key="4">
    <source>
        <dbReference type="EMBL" id="EKR62425.1"/>
    </source>
</evidence>
<comment type="caution">
    <text evidence="4">The sequence shown here is derived from an EMBL/GenBank/DDBJ whole genome shotgun (WGS) entry which is preliminary data.</text>
</comment>
<evidence type="ECO:0000313" key="5">
    <source>
        <dbReference type="Proteomes" id="UP000001338"/>
    </source>
</evidence>
<dbReference type="Gene3D" id="1.25.40.10">
    <property type="entry name" value="Tetratricopeptide repeat domain"/>
    <property type="match status" value="1"/>
</dbReference>
<keyword evidence="2 3" id="KW-0802">TPR repeat</keyword>
<evidence type="ECO:0000256" key="2">
    <source>
        <dbReference type="ARBA" id="ARBA00022803"/>
    </source>
</evidence>